<feature type="region of interest" description="Disordered" evidence="1">
    <location>
        <begin position="76"/>
        <end position="100"/>
    </location>
</feature>
<dbReference type="AlphaFoldDB" id="A0A0H5Q4V7"/>
<dbReference type="InterPro" id="IPR036388">
    <property type="entry name" value="WH-like_DNA-bd_sf"/>
</dbReference>
<dbReference type="SUPFAM" id="SSF88659">
    <property type="entry name" value="Sigma3 and sigma4 domains of RNA polymerase sigma factors"/>
    <property type="match status" value="1"/>
</dbReference>
<evidence type="ECO:0000256" key="1">
    <source>
        <dbReference type="SAM" id="MobiDB-lite"/>
    </source>
</evidence>
<sequence>MWEDGSIVWDADLMADYVPPDPQPTRGASFTASGLGRAGSLLGVAQVRLRDEVYLARCEGWSWDRIGAVLGVPGETARRRWSTTPKRLRERKGRESRPEG</sequence>
<dbReference type="InterPro" id="IPR013324">
    <property type="entry name" value="RNA_pol_sigma_r3/r4-like"/>
</dbReference>
<accession>A0A0H5Q4V7</accession>
<dbReference type="Gene3D" id="1.10.10.10">
    <property type="entry name" value="Winged helix-like DNA-binding domain superfamily/Winged helix DNA-binding domain"/>
    <property type="match status" value="1"/>
</dbReference>
<name>A0A0H5Q4V7_9ZZZZ</name>
<evidence type="ECO:0000313" key="2">
    <source>
        <dbReference type="EMBL" id="CRY96480.1"/>
    </source>
</evidence>
<reference evidence="2" key="1">
    <citation type="submission" date="2015-06" db="EMBL/GenBank/DDBJ databases">
        <authorList>
            <person name="Joergensen T."/>
        </authorList>
    </citation>
    <scope>NUCLEOTIDE SEQUENCE</scope>
    <source>
        <strain evidence="2">RGFK1106</strain>
    </source>
</reference>
<dbReference type="EMBL" id="LN853687">
    <property type="protein sequence ID" value="CRY96480.1"/>
    <property type="molecule type" value="Genomic_DNA"/>
</dbReference>
<protein>
    <submittedName>
        <fullName evidence="2">Uncharacterized protein</fullName>
    </submittedName>
</protein>
<proteinExistence type="predicted"/>
<organism evidence="2">
    <name type="scientific">uncultured prokaryote</name>
    <dbReference type="NCBI Taxonomy" id="198431"/>
    <lineage>
        <taxon>unclassified sequences</taxon>
        <taxon>environmental samples</taxon>
    </lineage>
</organism>
<reference evidence="2" key="2">
    <citation type="submission" date="2015-07" db="EMBL/GenBank/DDBJ databases">
        <title>Plasmids, circular viruses and viroids from rat gut.</title>
        <authorList>
            <person name="Jorgensen T.J."/>
            <person name="Hansen M.A."/>
            <person name="Xu Z."/>
            <person name="Tabak M.A."/>
            <person name="Sorensen S.J."/>
            <person name="Hansen L.H."/>
        </authorList>
    </citation>
    <scope>NUCLEOTIDE SEQUENCE</scope>
    <source>
        <strain evidence="2">RGFK1106</strain>
    </source>
</reference>